<comment type="caution">
    <text evidence="4">The sequence shown here is derived from an EMBL/GenBank/DDBJ whole genome shotgun (WGS) entry which is preliminary data.</text>
</comment>
<dbReference type="SUPFAM" id="SSF88659">
    <property type="entry name" value="Sigma3 and sigma4 domains of RNA polymerase sigma factors"/>
    <property type="match status" value="1"/>
</dbReference>
<proteinExistence type="inferred from homology"/>
<dbReference type="InterPro" id="IPR007394">
    <property type="entry name" value="UPF0122"/>
</dbReference>
<gene>
    <name evidence="4" type="ORF">Q4F26_00910</name>
</gene>
<accession>A0AA43RNJ7</accession>
<dbReference type="Pfam" id="PF04297">
    <property type="entry name" value="UPF0122"/>
    <property type="match status" value="1"/>
</dbReference>
<dbReference type="Gene3D" id="1.10.10.10">
    <property type="entry name" value="Winged helix-like DNA-binding domain superfamily/Winged helix DNA-binding domain"/>
    <property type="match status" value="1"/>
</dbReference>
<organism evidence="4 5">
    <name type="scientific">Atopococcus tabaci</name>
    <dbReference type="NCBI Taxonomy" id="269774"/>
    <lineage>
        <taxon>Bacteria</taxon>
        <taxon>Bacillati</taxon>
        <taxon>Bacillota</taxon>
        <taxon>Bacilli</taxon>
        <taxon>Lactobacillales</taxon>
        <taxon>Carnobacteriaceae</taxon>
        <taxon>Atopococcus</taxon>
    </lineage>
</organism>
<dbReference type="InterPro" id="IPR054831">
    <property type="entry name" value="UPF0122_fam_protein"/>
</dbReference>
<evidence type="ECO:0000256" key="3">
    <source>
        <dbReference type="HAMAP-Rule" id="MF_00245"/>
    </source>
</evidence>
<dbReference type="InterPro" id="IPR036388">
    <property type="entry name" value="WH-like_DNA-bd_sf"/>
</dbReference>
<dbReference type="PANTHER" id="PTHR40083">
    <property type="entry name" value="UPF0122 PROTEIN CBO2450/CLC_2298"/>
    <property type="match status" value="1"/>
</dbReference>
<name>A0AA43RNJ7_9LACT</name>
<comment type="function">
    <text evidence="2 3">Might take part in the signal recognition particle (SRP) pathway. This is inferred from the conservation of its genetic proximity to ftsY/ffh. May be a regulatory protein.</text>
</comment>
<evidence type="ECO:0000256" key="2">
    <source>
        <dbReference type="ARBA" id="ARBA00024764"/>
    </source>
</evidence>
<dbReference type="EMBL" id="JAUNQW010000002">
    <property type="protein sequence ID" value="MDO5456880.1"/>
    <property type="molecule type" value="Genomic_DNA"/>
</dbReference>
<dbReference type="NCBIfam" id="NF045758">
    <property type="entry name" value="YlxM"/>
    <property type="match status" value="1"/>
</dbReference>
<comment type="similarity">
    <text evidence="1 3">Belongs to the UPF0122 family.</text>
</comment>
<evidence type="ECO:0000256" key="1">
    <source>
        <dbReference type="ARBA" id="ARBA00008720"/>
    </source>
</evidence>
<dbReference type="HAMAP" id="MF_00245">
    <property type="entry name" value="UPF0122"/>
    <property type="match status" value="1"/>
</dbReference>
<keyword evidence="4" id="KW-0238">DNA-binding</keyword>
<dbReference type="Proteomes" id="UP001171751">
    <property type="component" value="Unassembled WGS sequence"/>
</dbReference>
<dbReference type="InterPro" id="IPR013324">
    <property type="entry name" value="RNA_pol_sigma_r3/r4-like"/>
</dbReference>
<dbReference type="AlphaFoldDB" id="A0AA43RNJ7"/>
<dbReference type="NCBIfam" id="NF001068">
    <property type="entry name" value="PRK00118.1-4"/>
    <property type="match status" value="1"/>
</dbReference>
<dbReference type="GO" id="GO:0003677">
    <property type="term" value="F:DNA binding"/>
    <property type="evidence" value="ECO:0007669"/>
    <property type="project" value="UniProtKB-KW"/>
</dbReference>
<dbReference type="PANTHER" id="PTHR40083:SF1">
    <property type="entry name" value="UPF0122 PROTEIN YLXM"/>
    <property type="match status" value="1"/>
</dbReference>
<sequence length="111" mass="13315">MALEKTNRINTLLSFYESLLSDKQRKYMNLYYREDLSLTEIADSFDVSRQAVYDAVNRSEKTLETYEKDLHLVKDFSINLEVIEKAIDYVDENYPEDKKLKFILNQFKIRE</sequence>
<evidence type="ECO:0000313" key="5">
    <source>
        <dbReference type="Proteomes" id="UP001171751"/>
    </source>
</evidence>
<keyword evidence="5" id="KW-1185">Reference proteome</keyword>
<protein>
    <recommendedName>
        <fullName evidence="3">UPF0122 protein Q4F26_00910</fullName>
    </recommendedName>
</protein>
<evidence type="ECO:0000313" key="4">
    <source>
        <dbReference type="EMBL" id="MDO5456880.1"/>
    </source>
</evidence>
<reference evidence="4" key="1">
    <citation type="submission" date="2023-07" db="EMBL/GenBank/DDBJ databases">
        <title>Between Cages and Wild: Unraveling the Impact of Captivity on Animal Microbiomes and Antimicrobial Resistance.</title>
        <authorList>
            <person name="Schmartz G.P."/>
            <person name="Rehner J."/>
            <person name="Schuff M.J."/>
            <person name="Becker S.L."/>
            <person name="Kravczyk M."/>
            <person name="Gurevich A."/>
            <person name="Francke R."/>
            <person name="Mueller R."/>
            <person name="Keller V."/>
            <person name="Keller A."/>
        </authorList>
    </citation>
    <scope>NUCLEOTIDE SEQUENCE</scope>
    <source>
        <strain evidence="4">S39M_St_73</strain>
    </source>
</reference>